<dbReference type="RefSeq" id="WP_109725501.1">
    <property type="nucleotide sequence ID" value="NZ_QGDI01000002.1"/>
</dbReference>
<feature type="domain" description="VRR-NUC" evidence="4">
    <location>
        <begin position="1"/>
        <end position="81"/>
    </location>
</feature>
<evidence type="ECO:0000256" key="2">
    <source>
        <dbReference type="ARBA" id="ARBA00022722"/>
    </source>
</evidence>
<dbReference type="GO" id="GO:0004518">
    <property type="term" value="F:nuclease activity"/>
    <property type="evidence" value="ECO:0007669"/>
    <property type="project" value="UniProtKB-KW"/>
</dbReference>
<evidence type="ECO:0000259" key="4">
    <source>
        <dbReference type="SMART" id="SM00990"/>
    </source>
</evidence>
<dbReference type="GO" id="GO:0003676">
    <property type="term" value="F:nucleic acid binding"/>
    <property type="evidence" value="ECO:0007669"/>
    <property type="project" value="InterPro"/>
</dbReference>
<dbReference type="GO" id="GO:0016788">
    <property type="term" value="F:hydrolase activity, acting on ester bonds"/>
    <property type="evidence" value="ECO:0007669"/>
    <property type="project" value="InterPro"/>
</dbReference>
<organism evidence="5 6">
    <name type="scientific">Ruminococcus flavefaciens</name>
    <dbReference type="NCBI Taxonomy" id="1265"/>
    <lineage>
        <taxon>Bacteria</taxon>
        <taxon>Bacillati</taxon>
        <taxon>Bacillota</taxon>
        <taxon>Clostridia</taxon>
        <taxon>Eubacteriales</taxon>
        <taxon>Oscillospiraceae</taxon>
        <taxon>Ruminococcus</taxon>
    </lineage>
</organism>
<evidence type="ECO:0000313" key="5">
    <source>
        <dbReference type="EMBL" id="PWJ14627.1"/>
    </source>
</evidence>
<dbReference type="InterPro" id="IPR014883">
    <property type="entry name" value="VRR_NUC"/>
</dbReference>
<accession>A0A315Y2C6</accession>
<evidence type="ECO:0000256" key="3">
    <source>
        <dbReference type="ARBA" id="ARBA00022801"/>
    </source>
</evidence>
<keyword evidence="2" id="KW-0540">Nuclease</keyword>
<dbReference type="Gene3D" id="3.40.1350.10">
    <property type="match status" value="1"/>
</dbReference>
<proteinExistence type="predicted"/>
<sequence length="96" mass="10860">MESEKVTEAYLRDEIKKLGGKAYKFVSPGETGVPDRLCILPGGKVFFVETKSEGKKSTPKQRQQQKRMRDLGCRVYSDVDTKAKVREVIRDAIHAT</sequence>
<reference evidence="5 6" key="1">
    <citation type="submission" date="2018-05" db="EMBL/GenBank/DDBJ databases">
        <title>The Hungate 1000. A catalogue of reference genomes from the rumen microbiome.</title>
        <authorList>
            <person name="Kelly W."/>
        </authorList>
    </citation>
    <scope>NUCLEOTIDE SEQUENCE [LARGE SCALE GENOMIC DNA]</scope>
    <source>
        <strain evidence="5 6">SAb67</strain>
    </source>
</reference>
<dbReference type="Proteomes" id="UP000245720">
    <property type="component" value="Unassembled WGS sequence"/>
</dbReference>
<name>A0A315Y2C6_RUMFL</name>
<evidence type="ECO:0000313" key="6">
    <source>
        <dbReference type="Proteomes" id="UP000245720"/>
    </source>
</evidence>
<dbReference type="SMART" id="SM00990">
    <property type="entry name" value="VRR_NUC"/>
    <property type="match status" value="1"/>
</dbReference>
<keyword evidence="3" id="KW-0378">Hydrolase</keyword>
<gene>
    <name evidence="5" type="ORF">IE37_00612</name>
</gene>
<comment type="cofactor">
    <cofactor evidence="1">
        <name>Mg(2+)</name>
        <dbReference type="ChEBI" id="CHEBI:18420"/>
    </cofactor>
</comment>
<dbReference type="AlphaFoldDB" id="A0A315Y2C6"/>
<dbReference type="InterPro" id="IPR011856">
    <property type="entry name" value="tRNA_endonuc-like_dom_sf"/>
</dbReference>
<dbReference type="EMBL" id="QGDI01000002">
    <property type="protein sequence ID" value="PWJ14627.1"/>
    <property type="molecule type" value="Genomic_DNA"/>
</dbReference>
<protein>
    <recommendedName>
        <fullName evidence="4">VRR-NUC domain-containing protein</fullName>
    </recommendedName>
</protein>
<evidence type="ECO:0000256" key="1">
    <source>
        <dbReference type="ARBA" id="ARBA00001946"/>
    </source>
</evidence>
<dbReference type="OrthoDB" id="6706702at2"/>
<comment type="caution">
    <text evidence="5">The sequence shown here is derived from an EMBL/GenBank/DDBJ whole genome shotgun (WGS) entry which is preliminary data.</text>
</comment>